<keyword evidence="1" id="KW-0472">Membrane</keyword>
<keyword evidence="1" id="KW-0812">Transmembrane</keyword>
<feature type="transmembrane region" description="Helical" evidence="1">
    <location>
        <begin position="51"/>
        <end position="70"/>
    </location>
</feature>
<proteinExistence type="predicted"/>
<dbReference type="Proteomes" id="UP000230052">
    <property type="component" value="Unassembled WGS sequence"/>
</dbReference>
<reference evidence="2 3" key="1">
    <citation type="submission" date="2017-09" db="EMBL/GenBank/DDBJ databases">
        <title>Depth-based differentiation of microbial function through sediment-hosted aquifers and enrichment of novel symbionts in the deep terrestrial subsurface.</title>
        <authorList>
            <person name="Probst A.J."/>
            <person name="Ladd B."/>
            <person name="Jarett J.K."/>
            <person name="Geller-Mcgrath D.E."/>
            <person name="Sieber C.M."/>
            <person name="Emerson J.B."/>
            <person name="Anantharaman K."/>
            <person name="Thomas B.C."/>
            <person name="Malmstrom R."/>
            <person name="Stieglmeier M."/>
            <person name="Klingl A."/>
            <person name="Woyke T."/>
            <person name="Ryan C.M."/>
            <person name="Banfield J.F."/>
        </authorList>
    </citation>
    <scope>NUCLEOTIDE SEQUENCE [LARGE SCALE GENOMIC DNA]</scope>
    <source>
        <strain evidence="2">CG07_land_8_20_14_0_80_42_15</strain>
    </source>
</reference>
<evidence type="ECO:0000313" key="2">
    <source>
        <dbReference type="EMBL" id="PIU41136.1"/>
    </source>
</evidence>
<comment type="caution">
    <text evidence="2">The sequence shown here is derived from an EMBL/GenBank/DDBJ whole genome shotgun (WGS) entry which is preliminary data.</text>
</comment>
<sequence>MKYKTVVEIITDADNEDEAVDLAGEYLRGKYECTFPLKVKTHQLKKRNYRVLAYSGAACLIVLSLSFMWFSAGRTYQTIVSAKHNDMLDGCAIQPPLNTDLNHKAGKDFKESWDKLYRKKALHSPDNNISSN</sequence>
<organism evidence="2 3">
    <name type="scientific">Candidatus Aquitaenariimonas noxiae</name>
    <dbReference type="NCBI Taxonomy" id="1974741"/>
    <lineage>
        <taxon>Bacteria</taxon>
        <taxon>Pseudomonadati</taxon>
        <taxon>Candidatus Omnitrophota</taxon>
        <taxon>Candidatus Aquitaenariimonas</taxon>
    </lineage>
</organism>
<evidence type="ECO:0000256" key="1">
    <source>
        <dbReference type="SAM" id="Phobius"/>
    </source>
</evidence>
<gene>
    <name evidence="2" type="ORF">COS99_07300</name>
</gene>
<evidence type="ECO:0000313" key="3">
    <source>
        <dbReference type="Proteomes" id="UP000230052"/>
    </source>
</evidence>
<dbReference type="EMBL" id="PEWV01000071">
    <property type="protein sequence ID" value="PIU41136.1"/>
    <property type="molecule type" value="Genomic_DNA"/>
</dbReference>
<accession>A0A2J0L1K0</accession>
<dbReference type="AlphaFoldDB" id="A0A2J0L1K0"/>
<name>A0A2J0L1K0_9BACT</name>
<protein>
    <submittedName>
        <fullName evidence="2">Uncharacterized protein</fullName>
    </submittedName>
</protein>
<keyword evidence="1" id="KW-1133">Transmembrane helix</keyword>